<dbReference type="EMBL" id="JAKOGI010000602">
    <property type="protein sequence ID" value="KAJ8432497.1"/>
    <property type="molecule type" value="Genomic_DNA"/>
</dbReference>
<organism evidence="1 2">
    <name type="scientific">Carnegiea gigantea</name>
    <dbReference type="NCBI Taxonomy" id="171969"/>
    <lineage>
        <taxon>Eukaryota</taxon>
        <taxon>Viridiplantae</taxon>
        <taxon>Streptophyta</taxon>
        <taxon>Embryophyta</taxon>
        <taxon>Tracheophyta</taxon>
        <taxon>Spermatophyta</taxon>
        <taxon>Magnoliopsida</taxon>
        <taxon>eudicotyledons</taxon>
        <taxon>Gunneridae</taxon>
        <taxon>Pentapetalae</taxon>
        <taxon>Caryophyllales</taxon>
        <taxon>Cactineae</taxon>
        <taxon>Cactaceae</taxon>
        <taxon>Cactoideae</taxon>
        <taxon>Echinocereeae</taxon>
        <taxon>Carnegiea</taxon>
    </lineage>
</organism>
<name>A0A9Q1JX71_9CARY</name>
<dbReference type="AlphaFoldDB" id="A0A9Q1JX71"/>
<comment type="caution">
    <text evidence="1">The sequence shown here is derived from an EMBL/GenBank/DDBJ whole genome shotgun (WGS) entry which is preliminary data.</text>
</comment>
<protein>
    <submittedName>
        <fullName evidence="1">Uncharacterized protein</fullName>
    </submittedName>
</protein>
<dbReference type="PANTHER" id="PTHR33240">
    <property type="entry name" value="OS08G0508500 PROTEIN"/>
    <property type="match status" value="1"/>
</dbReference>
<evidence type="ECO:0000313" key="2">
    <source>
        <dbReference type="Proteomes" id="UP001153076"/>
    </source>
</evidence>
<reference evidence="1" key="1">
    <citation type="submission" date="2022-04" db="EMBL/GenBank/DDBJ databases">
        <title>Carnegiea gigantea Genome sequencing and assembly v2.</title>
        <authorList>
            <person name="Copetti D."/>
            <person name="Sanderson M.J."/>
            <person name="Burquez A."/>
            <person name="Wojciechowski M.F."/>
        </authorList>
    </citation>
    <scope>NUCLEOTIDE SEQUENCE</scope>
    <source>
        <strain evidence="1">SGP5-SGP5p</strain>
        <tissue evidence="1">Aerial part</tissue>
    </source>
</reference>
<dbReference type="Proteomes" id="UP001153076">
    <property type="component" value="Unassembled WGS sequence"/>
</dbReference>
<dbReference type="OrthoDB" id="1746852at2759"/>
<keyword evidence="2" id="KW-1185">Reference proteome</keyword>
<evidence type="ECO:0000313" key="1">
    <source>
        <dbReference type="EMBL" id="KAJ8432497.1"/>
    </source>
</evidence>
<dbReference type="PANTHER" id="PTHR33240:SF17">
    <property type="entry name" value="EUKARYOTIC PEPTIDE CHAIN RELEASE FACTOR GTP-BINDING SUBUNIT-LIKE"/>
    <property type="match status" value="1"/>
</dbReference>
<accession>A0A9Q1JX71</accession>
<gene>
    <name evidence="1" type="ORF">Cgig2_003574</name>
</gene>
<proteinExistence type="predicted"/>
<sequence>MRITSTLPLRARRRWDRNCYNPEGKKDNDVNGYMEIITTSLSGGHALLQTPQNNALVIQLKIATAMVHRIFMNTRSSIDIITIECLKKLQYNEKELEAIETSTMGSGTSRVSPWNQKTTYLMGDKDNLQTLETNIVVVRSQWGYNIILGRPTLNAIIVMVAGYLLLIQFELDDKKVGKLYGDQKMARKCYYVSLKSLGWKEEPRTGRMSQPSKVGKTVATKAMVVRSALAEEHGRPHLEFGSEMVLIPLDLKCLQQTIQIHEVKVMMNMKSLTTLRGTMYDVGGIPDRLRKGKPCFFVAH</sequence>